<feature type="region of interest" description="Disordered" evidence="13">
    <location>
        <begin position="120"/>
        <end position="141"/>
    </location>
</feature>
<dbReference type="CDD" id="cd13999">
    <property type="entry name" value="STKc_MAP3K-like"/>
    <property type="match status" value="1"/>
</dbReference>
<dbReference type="InterPro" id="IPR011009">
    <property type="entry name" value="Kinase-like_dom_sf"/>
</dbReference>
<dbReference type="Pfam" id="PF00017">
    <property type="entry name" value="SH2"/>
    <property type="match status" value="1"/>
</dbReference>
<dbReference type="PANTHER" id="PTHR44329:SF243">
    <property type="entry name" value="DUAL SPECIFICITY PROTEIN KINASE SHKB"/>
    <property type="match status" value="1"/>
</dbReference>
<dbReference type="InterPro" id="IPR036860">
    <property type="entry name" value="SH2_dom_sf"/>
</dbReference>
<dbReference type="PROSITE" id="PS50001">
    <property type="entry name" value="SH2"/>
    <property type="match status" value="1"/>
</dbReference>
<name>A0A2P6MSH2_9EUKA</name>
<keyword evidence="6" id="KW-0829">Tyrosine-protein kinase</keyword>
<accession>A0A2P6MSH2</accession>
<dbReference type="GO" id="GO:0005524">
    <property type="term" value="F:ATP binding"/>
    <property type="evidence" value="ECO:0007669"/>
    <property type="project" value="UniProtKB-UniRule"/>
</dbReference>
<evidence type="ECO:0000256" key="6">
    <source>
        <dbReference type="ARBA" id="ARBA00023137"/>
    </source>
</evidence>
<dbReference type="STRING" id="1890364.A0A2P6MSH2"/>
<dbReference type="InterPro" id="IPR051681">
    <property type="entry name" value="Ser/Thr_Kinases-Pseudokinases"/>
</dbReference>
<evidence type="ECO:0000259" key="14">
    <source>
        <dbReference type="PROSITE" id="PS50001"/>
    </source>
</evidence>
<comment type="function">
    <text evidence="7">Required for proper chemotaxis and phagocytosis; proper spatiotemporal control of F-actin levels in chemotaxing cells. Negative regulator of the PI3K (phosphatidylinositol 3 kinase) pathway. Predominantly phosphorylates serines and threonines and tyrosines at a lower level.</text>
</comment>
<evidence type="ECO:0000256" key="1">
    <source>
        <dbReference type="ARBA" id="ARBA00022527"/>
    </source>
</evidence>
<dbReference type="OrthoDB" id="14598at2759"/>
<dbReference type="PANTHER" id="PTHR44329">
    <property type="entry name" value="SERINE/THREONINE-PROTEIN KINASE TNNI3K-RELATED"/>
    <property type="match status" value="1"/>
</dbReference>
<evidence type="ECO:0000256" key="5">
    <source>
        <dbReference type="ARBA" id="ARBA00022840"/>
    </source>
</evidence>
<dbReference type="Gene3D" id="1.10.510.10">
    <property type="entry name" value="Transferase(Phosphotransferase) domain 1"/>
    <property type="match status" value="1"/>
</dbReference>
<dbReference type="SMART" id="SM00252">
    <property type="entry name" value="SH2"/>
    <property type="match status" value="1"/>
</dbReference>
<dbReference type="PRINTS" id="PR00109">
    <property type="entry name" value="TYRKINASE"/>
</dbReference>
<keyword evidence="4" id="KW-0418">Kinase</keyword>
<keyword evidence="3 11" id="KW-0547">Nucleotide-binding</keyword>
<evidence type="ECO:0000256" key="8">
    <source>
        <dbReference type="ARBA" id="ARBA00047899"/>
    </source>
</evidence>
<gene>
    <name evidence="16" type="ORF">PROFUN_03565</name>
</gene>
<evidence type="ECO:0000256" key="13">
    <source>
        <dbReference type="SAM" id="MobiDB-lite"/>
    </source>
</evidence>
<dbReference type="GO" id="GO:0004674">
    <property type="term" value="F:protein serine/threonine kinase activity"/>
    <property type="evidence" value="ECO:0007669"/>
    <property type="project" value="UniProtKB-KW"/>
</dbReference>
<feature type="binding site" evidence="11">
    <location>
        <position position="179"/>
    </location>
    <ligand>
        <name>ATP</name>
        <dbReference type="ChEBI" id="CHEBI:30616"/>
    </ligand>
</feature>
<evidence type="ECO:0000313" key="16">
    <source>
        <dbReference type="EMBL" id="PRP74643.1"/>
    </source>
</evidence>
<keyword evidence="5 11" id="KW-0067">ATP-binding</keyword>
<dbReference type="SUPFAM" id="SSF56112">
    <property type="entry name" value="Protein kinase-like (PK-like)"/>
    <property type="match status" value="1"/>
</dbReference>
<evidence type="ECO:0000256" key="4">
    <source>
        <dbReference type="ARBA" id="ARBA00022777"/>
    </source>
</evidence>
<reference evidence="16 17" key="1">
    <citation type="journal article" date="2018" name="Genome Biol. Evol.">
        <title>Multiple Roots of Fruiting Body Formation in Amoebozoa.</title>
        <authorList>
            <person name="Hillmann F."/>
            <person name="Forbes G."/>
            <person name="Novohradska S."/>
            <person name="Ferling I."/>
            <person name="Riege K."/>
            <person name="Groth M."/>
            <person name="Westermann M."/>
            <person name="Marz M."/>
            <person name="Spaller T."/>
            <person name="Winckler T."/>
            <person name="Schaap P."/>
            <person name="Glockner G."/>
        </authorList>
    </citation>
    <scope>NUCLEOTIDE SEQUENCE [LARGE SCALE GENOMIC DNA]</scope>
    <source>
        <strain evidence="16 17">Jena</strain>
    </source>
</reference>
<comment type="catalytic activity">
    <reaction evidence="9">
        <text>L-seryl-[protein] + ATP = O-phospho-L-seryl-[protein] + ADP + H(+)</text>
        <dbReference type="Rhea" id="RHEA:17989"/>
        <dbReference type="Rhea" id="RHEA-COMP:9863"/>
        <dbReference type="Rhea" id="RHEA-COMP:11604"/>
        <dbReference type="ChEBI" id="CHEBI:15378"/>
        <dbReference type="ChEBI" id="CHEBI:29999"/>
        <dbReference type="ChEBI" id="CHEBI:30616"/>
        <dbReference type="ChEBI" id="CHEBI:83421"/>
        <dbReference type="ChEBI" id="CHEBI:456216"/>
        <dbReference type="EC" id="2.7.11.1"/>
    </reaction>
</comment>
<dbReference type="InterPro" id="IPR008271">
    <property type="entry name" value="Ser/Thr_kinase_AS"/>
</dbReference>
<dbReference type="CDD" id="cd00173">
    <property type="entry name" value="SH2"/>
    <property type="match status" value="1"/>
</dbReference>
<evidence type="ECO:0000256" key="9">
    <source>
        <dbReference type="ARBA" id="ARBA00048679"/>
    </source>
</evidence>
<keyword evidence="1" id="KW-0723">Serine/threonine-protein kinase</keyword>
<comment type="caution">
    <text evidence="16">The sequence shown here is derived from an EMBL/GenBank/DDBJ whole genome shotgun (WGS) entry which is preliminary data.</text>
</comment>
<comment type="catalytic activity">
    <reaction evidence="8">
        <text>L-threonyl-[protein] + ATP = O-phospho-L-threonyl-[protein] + ADP + H(+)</text>
        <dbReference type="Rhea" id="RHEA:46608"/>
        <dbReference type="Rhea" id="RHEA-COMP:11060"/>
        <dbReference type="Rhea" id="RHEA-COMP:11605"/>
        <dbReference type="ChEBI" id="CHEBI:15378"/>
        <dbReference type="ChEBI" id="CHEBI:30013"/>
        <dbReference type="ChEBI" id="CHEBI:30616"/>
        <dbReference type="ChEBI" id="CHEBI:61977"/>
        <dbReference type="ChEBI" id="CHEBI:456216"/>
        <dbReference type="EC" id="2.7.11.1"/>
    </reaction>
</comment>
<evidence type="ECO:0000256" key="11">
    <source>
        <dbReference type="PROSITE-ProRule" id="PRU10141"/>
    </source>
</evidence>
<sequence>MEIEHLKEQYETLVSDYQKAVVRLNANQERIEEAVQKIIDLTETVKERVEKQLRYDVEDLEKEEMQLEAELANGSSEGRTRSFPQLIIGSRIIEKTDEKDVQARRKVLFGDLARPSSVHILRNSSEDSTEGPPSNEALAEGWNVSPKEIECDKKTKLGNGAFGDVFKGKLRGKEVAIKKLSFQQFDQETLSEFTKEVGVMTKLRHPNVILFMGACTAPGNLAMITELMPRGSVYDLLQNKEAKISFQQRLSFAKDTVMGMNWLHCCNPPILHLDLKTHNLLIDENYIVKVADFGLSRVKSQNVAKGKAGSPVYMAPEMLLDLGYDEKADIYSFGIVLWELYTQEEPYKDKFKSFDDLVEAVTKKGKRPDVPDVCPPKLKTLIQQCWNPSPAIRPPFARILKENILDHLIIESHISERNEMGRRLWSENFLEQTTVPANKFLPAFYKTIGVQMTGDQEDIFIQCLKILIVKKDKSGGDSVSLEDFSKMLEWFGPLELGSGILQRIEAGLRFKGFFGEIETSDAEKLLNGKKKGTYLIRFSTRDPGCYAITVLTKLGALKHYRISHKAGQPYIVGTNEHSSLEALVKAHKKELYLKYPHVGSKYEAMFNDHDKHLEREGYGDPSR</sequence>
<feature type="coiled-coil region" evidence="12">
    <location>
        <begin position="7"/>
        <end position="77"/>
    </location>
</feature>
<dbReference type="InterPro" id="IPR018247">
    <property type="entry name" value="EF_Hand_1_Ca_BS"/>
</dbReference>
<dbReference type="GO" id="GO:0004713">
    <property type="term" value="F:protein tyrosine kinase activity"/>
    <property type="evidence" value="ECO:0007669"/>
    <property type="project" value="UniProtKB-KW"/>
</dbReference>
<dbReference type="EMBL" id="MDYQ01000448">
    <property type="protein sequence ID" value="PRP74643.1"/>
    <property type="molecule type" value="Genomic_DNA"/>
</dbReference>
<dbReference type="Gene3D" id="3.30.200.20">
    <property type="entry name" value="Phosphorylase Kinase, domain 1"/>
    <property type="match status" value="1"/>
</dbReference>
<organism evidence="16 17">
    <name type="scientific">Planoprotostelium fungivorum</name>
    <dbReference type="NCBI Taxonomy" id="1890364"/>
    <lineage>
        <taxon>Eukaryota</taxon>
        <taxon>Amoebozoa</taxon>
        <taxon>Evosea</taxon>
        <taxon>Variosea</taxon>
        <taxon>Cavosteliida</taxon>
        <taxon>Cavosteliaceae</taxon>
        <taxon>Planoprotostelium</taxon>
    </lineage>
</organism>
<dbReference type="PROSITE" id="PS00107">
    <property type="entry name" value="PROTEIN_KINASE_ATP"/>
    <property type="match status" value="1"/>
</dbReference>
<dbReference type="SMART" id="SM00220">
    <property type="entry name" value="S_TKc"/>
    <property type="match status" value="1"/>
</dbReference>
<dbReference type="InterPro" id="IPR017441">
    <property type="entry name" value="Protein_kinase_ATP_BS"/>
</dbReference>
<dbReference type="InterPro" id="IPR000980">
    <property type="entry name" value="SH2"/>
</dbReference>
<keyword evidence="10" id="KW-0727">SH2 domain</keyword>
<dbReference type="PROSITE" id="PS00018">
    <property type="entry name" value="EF_HAND_1"/>
    <property type="match status" value="1"/>
</dbReference>
<dbReference type="SUPFAM" id="SSF55550">
    <property type="entry name" value="SH2 domain"/>
    <property type="match status" value="1"/>
</dbReference>
<dbReference type="PROSITE" id="PS50011">
    <property type="entry name" value="PROTEIN_KINASE_DOM"/>
    <property type="match status" value="1"/>
</dbReference>
<dbReference type="FunCoup" id="A0A2P6MSH2">
    <property type="interactions" value="1"/>
</dbReference>
<dbReference type="PRINTS" id="PR00401">
    <property type="entry name" value="SH2DOMAIN"/>
</dbReference>
<evidence type="ECO:0000259" key="15">
    <source>
        <dbReference type="PROSITE" id="PS50011"/>
    </source>
</evidence>
<dbReference type="InterPro" id="IPR001245">
    <property type="entry name" value="Ser-Thr/Tyr_kinase_cat_dom"/>
</dbReference>
<dbReference type="PROSITE" id="PS00108">
    <property type="entry name" value="PROTEIN_KINASE_ST"/>
    <property type="match status" value="1"/>
</dbReference>
<evidence type="ECO:0000256" key="7">
    <source>
        <dbReference type="ARBA" id="ARBA00025089"/>
    </source>
</evidence>
<dbReference type="InParanoid" id="A0A2P6MSH2"/>
<evidence type="ECO:0000313" key="17">
    <source>
        <dbReference type="Proteomes" id="UP000241769"/>
    </source>
</evidence>
<dbReference type="FunFam" id="3.30.200.20:FF:000034">
    <property type="entry name" value="Kinase suppressor of Ras 1"/>
    <property type="match status" value="1"/>
</dbReference>
<feature type="domain" description="Protein kinase" evidence="15">
    <location>
        <begin position="151"/>
        <end position="410"/>
    </location>
</feature>
<keyword evidence="2" id="KW-0808">Transferase</keyword>
<proteinExistence type="predicted"/>
<feature type="domain" description="SH2" evidence="14">
    <location>
        <begin position="512"/>
        <end position="590"/>
    </location>
</feature>
<evidence type="ECO:0000256" key="3">
    <source>
        <dbReference type="ARBA" id="ARBA00022741"/>
    </source>
</evidence>
<dbReference type="AlphaFoldDB" id="A0A2P6MSH2"/>
<dbReference type="Proteomes" id="UP000241769">
    <property type="component" value="Unassembled WGS sequence"/>
</dbReference>
<evidence type="ECO:0000256" key="12">
    <source>
        <dbReference type="SAM" id="Coils"/>
    </source>
</evidence>
<keyword evidence="12" id="KW-0175">Coiled coil</keyword>
<protein>
    <submittedName>
        <fullName evidence="16">SH2 domain-containing protein</fullName>
    </submittedName>
</protein>
<keyword evidence="17" id="KW-1185">Reference proteome</keyword>
<evidence type="ECO:0000256" key="2">
    <source>
        <dbReference type="ARBA" id="ARBA00022679"/>
    </source>
</evidence>
<dbReference type="Pfam" id="PF07714">
    <property type="entry name" value="PK_Tyr_Ser-Thr"/>
    <property type="match status" value="1"/>
</dbReference>
<evidence type="ECO:0000256" key="10">
    <source>
        <dbReference type="PROSITE-ProRule" id="PRU00191"/>
    </source>
</evidence>
<dbReference type="Gene3D" id="3.30.505.10">
    <property type="entry name" value="SH2 domain"/>
    <property type="match status" value="1"/>
</dbReference>
<dbReference type="InterPro" id="IPR000719">
    <property type="entry name" value="Prot_kinase_dom"/>
</dbReference>